<keyword evidence="2" id="KW-1185">Reference proteome</keyword>
<dbReference type="Proteomes" id="UP000182719">
    <property type="component" value="Unassembled WGS sequence"/>
</dbReference>
<name>A0A1H8C5J0_STIAU</name>
<sequence>MRHLDAAAMHALSTREPEAVAYFREHLAAPCEACETFLARHDGPGLLDGEVDAALLRLAPAPAVEDLPAPLPPVRALKPPRRLPSPSARQWGWMAGALAACLLAVVLVPSLRAPSAIQGTPWTGVKGPGRISLELAVVARGLDGQLRRLDPGAAVAPEDVLLLRYHATESGTALLYQQREGQHPELLGRFPLEAGTHDLEGPQGLAGVSLEGDEGSLTLMLVAFAAGEAPSEEATEVPPGTVARFDVRVQPGQTPPRP</sequence>
<gene>
    <name evidence="1" type="ORF">SAMN05444354_12561</name>
</gene>
<reference evidence="2" key="1">
    <citation type="submission" date="2016-10" db="EMBL/GenBank/DDBJ databases">
        <authorList>
            <person name="Varghese N."/>
            <person name="Submissions S."/>
        </authorList>
    </citation>
    <scope>NUCLEOTIDE SEQUENCE [LARGE SCALE GENOMIC DNA]</scope>
    <source>
        <strain evidence="2">DSM 17044</strain>
    </source>
</reference>
<accession>A0A1H8C5J0</accession>
<evidence type="ECO:0000313" key="1">
    <source>
        <dbReference type="EMBL" id="SEM89538.1"/>
    </source>
</evidence>
<dbReference type="RefSeq" id="WP_075010454.1">
    <property type="nucleotide sequence ID" value="NZ_FOAP01000025.1"/>
</dbReference>
<dbReference type="OrthoDB" id="5381191at2"/>
<dbReference type="AlphaFoldDB" id="A0A1H8C5J0"/>
<proteinExistence type="predicted"/>
<protein>
    <submittedName>
        <fullName evidence="1">Uncharacterized protein</fullName>
    </submittedName>
</protein>
<evidence type="ECO:0000313" key="2">
    <source>
        <dbReference type="Proteomes" id="UP000182719"/>
    </source>
</evidence>
<dbReference type="EMBL" id="FOAP01000025">
    <property type="protein sequence ID" value="SEM89538.1"/>
    <property type="molecule type" value="Genomic_DNA"/>
</dbReference>
<organism evidence="1 2">
    <name type="scientific">Stigmatella aurantiaca</name>
    <dbReference type="NCBI Taxonomy" id="41"/>
    <lineage>
        <taxon>Bacteria</taxon>
        <taxon>Pseudomonadati</taxon>
        <taxon>Myxococcota</taxon>
        <taxon>Myxococcia</taxon>
        <taxon>Myxococcales</taxon>
        <taxon>Cystobacterineae</taxon>
        <taxon>Archangiaceae</taxon>
        <taxon>Stigmatella</taxon>
    </lineage>
</organism>